<comment type="caution">
    <text evidence="1">The sequence shown here is derived from an EMBL/GenBank/DDBJ whole genome shotgun (WGS) entry which is preliminary data.</text>
</comment>
<evidence type="ECO:0000313" key="1">
    <source>
        <dbReference type="EMBL" id="KAH7228628.1"/>
    </source>
</evidence>
<dbReference type="Proteomes" id="UP000736672">
    <property type="component" value="Unassembled WGS sequence"/>
</dbReference>
<name>A0A9P9FZV3_FUSSL</name>
<keyword evidence="2" id="KW-1185">Reference proteome</keyword>
<protein>
    <submittedName>
        <fullName evidence="1">Uncharacterized protein</fullName>
    </submittedName>
</protein>
<dbReference type="AlphaFoldDB" id="A0A9P9FZV3"/>
<proteinExistence type="predicted"/>
<reference evidence="1" key="1">
    <citation type="journal article" date="2021" name="Nat. Commun.">
        <title>Genetic determinants of endophytism in the Arabidopsis root mycobiome.</title>
        <authorList>
            <person name="Mesny F."/>
            <person name="Miyauchi S."/>
            <person name="Thiergart T."/>
            <person name="Pickel B."/>
            <person name="Atanasova L."/>
            <person name="Karlsson M."/>
            <person name="Huettel B."/>
            <person name="Barry K.W."/>
            <person name="Haridas S."/>
            <person name="Chen C."/>
            <person name="Bauer D."/>
            <person name="Andreopoulos W."/>
            <person name="Pangilinan J."/>
            <person name="LaButti K."/>
            <person name="Riley R."/>
            <person name="Lipzen A."/>
            <person name="Clum A."/>
            <person name="Drula E."/>
            <person name="Henrissat B."/>
            <person name="Kohler A."/>
            <person name="Grigoriev I.V."/>
            <person name="Martin F.M."/>
            <person name="Hacquard S."/>
        </authorList>
    </citation>
    <scope>NUCLEOTIDE SEQUENCE</scope>
    <source>
        <strain evidence="1">FSSC 5 MPI-SDFR-AT-0091</strain>
    </source>
</reference>
<gene>
    <name evidence="1" type="ORF">B0J15DRAFT_556244</name>
</gene>
<evidence type="ECO:0000313" key="2">
    <source>
        <dbReference type="Proteomes" id="UP000736672"/>
    </source>
</evidence>
<dbReference type="OrthoDB" id="5106970at2759"/>
<organism evidence="1 2">
    <name type="scientific">Fusarium solani</name>
    <name type="common">Filamentous fungus</name>
    <dbReference type="NCBI Taxonomy" id="169388"/>
    <lineage>
        <taxon>Eukaryota</taxon>
        <taxon>Fungi</taxon>
        <taxon>Dikarya</taxon>
        <taxon>Ascomycota</taxon>
        <taxon>Pezizomycotina</taxon>
        <taxon>Sordariomycetes</taxon>
        <taxon>Hypocreomycetidae</taxon>
        <taxon>Hypocreales</taxon>
        <taxon>Nectriaceae</taxon>
        <taxon>Fusarium</taxon>
        <taxon>Fusarium solani species complex</taxon>
    </lineage>
</organism>
<accession>A0A9P9FZV3</accession>
<dbReference type="EMBL" id="JAGTJS010000043">
    <property type="protein sequence ID" value="KAH7228628.1"/>
    <property type="molecule type" value="Genomic_DNA"/>
</dbReference>
<sequence>MVAPGKESPFQRIRDQCVEPVRITHLETDTETAAADTETATDFPLPESLCDAQKQLIQGLVEDVVPISQQHDITPTPEPRNLTQINSQYNNSNTCNVNYTTIYGFATFWNNTVSGVQGLASAVTSFITLPFLASRSTTQASTSPSIAIIKPTMTDAPTPIIYSPEAIIKAVDDLDHWVKQLKDCQATGEKTAEHQLFFRDFDVSTNTSGGMRDGWFIAMEDILTLEKELRNTFGPLDRDVAKLGRDLGAHPAAKRWIREAEASTWGKFLGSMPWSFQHSPIQVVFTNYERIRMLSVKNRIKGLRGASCELRDSIEMNGGKLSPKADKDLRGGISAIASRGNLLCDLFLQADQRVQRLGRLLHKSTDDQKTAQNLGETMMNLAKLKTVSRADVKMVELKLQQWVGKMTGPVKKLHFVDLDK</sequence>